<dbReference type="CDD" id="cd03386">
    <property type="entry name" value="PAP2_Aur1_like"/>
    <property type="match status" value="1"/>
</dbReference>
<dbReference type="Proteomes" id="UP000033140">
    <property type="component" value="Unassembled WGS sequence"/>
</dbReference>
<dbReference type="FunFam" id="1.20.144.10:FF:000015">
    <property type="entry name" value="Aureobasidin resistance protein Aur1"/>
    <property type="match status" value="1"/>
</dbReference>
<evidence type="ECO:0000313" key="9">
    <source>
        <dbReference type="Proteomes" id="UP000033140"/>
    </source>
</evidence>
<dbReference type="InterPro" id="IPR052185">
    <property type="entry name" value="IPC_Synthase-Related"/>
</dbReference>
<dbReference type="OMA" id="WSIYDAQ"/>
<feature type="region of interest" description="Disordered" evidence="5">
    <location>
        <begin position="1"/>
        <end position="20"/>
    </location>
</feature>
<dbReference type="InterPro" id="IPR000326">
    <property type="entry name" value="PAP2/HPO"/>
</dbReference>
<dbReference type="SMART" id="SM00014">
    <property type="entry name" value="acidPPc"/>
    <property type="match status" value="1"/>
</dbReference>
<dbReference type="PANTHER" id="PTHR31310:SF11">
    <property type="entry name" value="INOSITOL PHOSPHORYLCERAMIDE SYNTHASE CATALYTIC SUBUNIT AUR1"/>
    <property type="match status" value="1"/>
</dbReference>
<accession>A0A0E9NLY7</accession>
<feature type="transmembrane region" description="Helical" evidence="6">
    <location>
        <begin position="177"/>
        <end position="200"/>
    </location>
</feature>
<feature type="compositionally biased region" description="Low complexity" evidence="5">
    <location>
        <begin position="461"/>
        <end position="479"/>
    </location>
</feature>
<sequence length="511" mass="56401">MHIGAIRRAKHPRKNPLGPTHIPHRLIHCHLSILSAHIESLSGSAGIFRTPALFCDAGTHIGMHSSSCNMLDKSSFSAMSFIPSIPSPSRLSQKFRARLAQTAPSELTGIETSFSPRVTIEKVKNHEYTIWDLQYVLLACLGVFSLCMIQKFGILFKLFVVTALGTALLIPITSQFFFPFLPIASWLVLFYACSFIPAAYRPHIWVRVLPALENIMYGANVSNILAKHTNSFLDVLSWIPYGVTHFGSPFVVSAVMFVFSPPGTLPAFAKAFGYMNLTGVLIQIFFPCSPPWYENLYGLAPANYGMPGSPGGLARIDALFGTATYTSTFTASPMVFGAFPSLHSGCATIEALFMSHVFPSATPFFMFYVMWLWWSTMYLTHHYFVDLIGGSCLAVVCFLISQRMFLPRTQEGKYLRWEYDHVVRGDTHASGISDGSAPWFAVAEHDLDLEMGELEDGEGDWALGSSSSASVTGSLSPVSESSGQTLGTPISWEQAEELERQRRPTPSNIDR</sequence>
<dbReference type="Pfam" id="PF14378">
    <property type="entry name" value="PAP2_3"/>
    <property type="match status" value="1"/>
</dbReference>
<feature type="transmembrane region" description="Helical" evidence="6">
    <location>
        <begin position="271"/>
        <end position="293"/>
    </location>
</feature>
<feature type="transmembrane region" description="Helical" evidence="6">
    <location>
        <begin position="238"/>
        <end position="259"/>
    </location>
</feature>
<evidence type="ECO:0000256" key="6">
    <source>
        <dbReference type="SAM" id="Phobius"/>
    </source>
</evidence>
<dbReference type="GO" id="GO:0070916">
    <property type="term" value="C:inositol phosphoceramide synthase complex"/>
    <property type="evidence" value="ECO:0007669"/>
    <property type="project" value="TreeGrafter"/>
</dbReference>
<evidence type="ECO:0000259" key="7">
    <source>
        <dbReference type="SMART" id="SM00014"/>
    </source>
</evidence>
<dbReference type="GO" id="GO:0006676">
    <property type="term" value="P:mannosyl diphosphorylinositol ceramide metabolic process"/>
    <property type="evidence" value="ECO:0007669"/>
    <property type="project" value="TreeGrafter"/>
</dbReference>
<keyword evidence="2 6" id="KW-0812">Transmembrane</keyword>
<feature type="compositionally biased region" description="Basic residues" evidence="5">
    <location>
        <begin position="1"/>
        <end position="14"/>
    </location>
</feature>
<keyword evidence="4 6" id="KW-0472">Membrane</keyword>
<proteinExistence type="predicted"/>
<name>A0A0E9NLY7_SAICN</name>
<dbReference type="SUPFAM" id="SSF48317">
    <property type="entry name" value="Acid phosphatase/Vanadium-dependent haloperoxidase"/>
    <property type="match status" value="1"/>
</dbReference>
<feature type="transmembrane region" description="Helical" evidence="6">
    <location>
        <begin position="313"/>
        <end position="339"/>
    </location>
</feature>
<keyword evidence="3 6" id="KW-1133">Transmembrane helix</keyword>
<dbReference type="InterPro" id="IPR036938">
    <property type="entry name" value="PAP2/HPO_sf"/>
</dbReference>
<evidence type="ECO:0000313" key="8">
    <source>
        <dbReference type="EMBL" id="GAO50828.1"/>
    </source>
</evidence>
<feature type="transmembrane region" description="Helical" evidence="6">
    <location>
        <begin position="351"/>
        <end position="374"/>
    </location>
</feature>
<dbReference type="Gene3D" id="1.20.144.10">
    <property type="entry name" value="Phosphatidic acid phosphatase type 2/haloperoxidase"/>
    <property type="match status" value="1"/>
</dbReference>
<organism evidence="8 9">
    <name type="scientific">Saitoella complicata (strain BCRC 22490 / CBS 7301 / JCM 7358 / NBRC 10748 / NRRL Y-17804)</name>
    <dbReference type="NCBI Taxonomy" id="698492"/>
    <lineage>
        <taxon>Eukaryota</taxon>
        <taxon>Fungi</taxon>
        <taxon>Dikarya</taxon>
        <taxon>Ascomycota</taxon>
        <taxon>Taphrinomycotina</taxon>
        <taxon>Taphrinomycotina incertae sedis</taxon>
        <taxon>Saitoella</taxon>
    </lineage>
</organism>
<dbReference type="GO" id="GO:0030148">
    <property type="term" value="P:sphingolipid biosynthetic process"/>
    <property type="evidence" value="ECO:0007669"/>
    <property type="project" value="TreeGrafter"/>
</dbReference>
<dbReference type="GO" id="GO:0016020">
    <property type="term" value="C:membrane"/>
    <property type="evidence" value="ECO:0007669"/>
    <property type="project" value="UniProtKB-SubCell"/>
</dbReference>
<keyword evidence="9" id="KW-1185">Reference proteome</keyword>
<comment type="caution">
    <text evidence="8">The sequence shown here is derived from an EMBL/GenBank/DDBJ whole genome shotgun (WGS) entry which is preliminary data.</text>
</comment>
<dbReference type="EMBL" id="BACD03000037">
    <property type="protein sequence ID" value="GAO50828.1"/>
    <property type="molecule type" value="Genomic_DNA"/>
</dbReference>
<feature type="transmembrane region" description="Helical" evidence="6">
    <location>
        <begin position="152"/>
        <end position="170"/>
    </location>
</feature>
<gene>
    <name evidence="8" type="ORF">G7K_4949-t1</name>
</gene>
<evidence type="ECO:0000256" key="5">
    <source>
        <dbReference type="SAM" id="MobiDB-lite"/>
    </source>
</evidence>
<dbReference type="STRING" id="698492.A0A0E9NLY7"/>
<reference evidence="8 9" key="3">
    <citation type="journal article" date="2015" name="Genome Announc.">
        <title>Draft Genome Sequence of the Archiascomycetous Yeast Saitoella complicata.</title>
        <authorList>
            <person name="Yamauchi K."/>
            <person name="Kondo S."/>
            <person name="Hamamoto M."/>
            <person name="Takahashi Y."/>
            <person name="Ogura Y."/>
            <person name="Hayashi T."/>
            <person name="Nishida H."/>
        </authorList>
    </citation>
    <scope>NUCLEOTIDE SEQUENCE [LARGE SCALE GENOMIC DNA]</scope>
    <source>
        <strain evidence="8 9">NRRL Y-17804</strain>
    </source>
</reference>
<evidence type="ECO:0000256" key="4">
    <source>
        <dbReference type="ARBA" id="ARBA00023136"/>
    </source>
</evidence>
<dbReference type="InterPro" id="IPR026841">
    <property type="entry name" value="Aur1/Ipt1"/>
</dbReference>
<evidence type="ECO:0000256" key="3">
    <source>
        <dbReference type="ARBA" id="ARBA00022989"/>
    </source>
</evidence>
<reference evidence="8 9" key="1">
    <citation type="journal article" date="2011" name="J. Gen. Appl. Microbiol.">
        <title>Draft genome sequencing of the enigmatic yeast Saitoella complicata.</title>
        <authorList>
            <person name="Nishida H."/>
            <person name="Hamamoto M."/>
            <person name="Sugiyama J."/>
        </authorList>
    </citation>
    <scope>NUCLEOTIDE SEQUENCE [LARGE SCALE GENOMIC DNA]</scope>
    <source>
        <strain evidence="8 9">NRRL Y-17804</strain>
    </source>
</reference>
<dbReference type="AlphaFoldDB" id="A0A0E9NLY7"/>
<feature type="transmembrane region" description="Helical" evidence="6">
    <location>
        <begin position="380"/>
        <end position="400"/>
    </location>
</feature>
<feature type="region of interest" description="Disordered" evidence="5">
    <location>
        <begin position="461"/>
        <end position="511"/>
    </location>
</feature>
<protein>
    <recommendedName>
        <fullName evidence="7">Phosphatidic acid phosphatase type 2/haloperoxidase domain-containing protein</fullName>
    </recommendedName>
</protein>
<feature type="domain" description="Phosphatidic acid phosphatase type 2/haloperoxidase" evidence="7">
    <location>
        <begin position="264"/>
        <end position="402"/>
    </location>
</feature>
<dbReference type="PANTHER" id="PTHR31310">
    <property type="match status" value="1"/>
</dbReference>
<evidence type="ECO:0000256" key="1">
    <source>
        <dbReference type="ARBA" id="ARBA00004141"/>
    </source>
</evidence>
<evidence type="ECO:0000256" key="2">
    <source>
        <dbReference type="ARBA" id="ARBA00022692"/>
    </source>
</evidence>
<reference evidence="8 9" key="2">
    <citation type="journal article" date="2014" name="J. Gen. Appl. Microbiol.">
        <title>The early diverging ascomycetous budding yeast Saitoella complicata has three histone deacetylases belonging to the Clr6, Hos2, and Rpd3 lineages.</title>
        <authorList>
            <person name="Nishida H."/>
            <person name="Matsumoto T."/>
            <person name="Kondo S."/>
            <person name="Hamamoto M."/>
            <person name="Yoshikawa H."/>
        </authorList>
    </citation>
    <scope>NUCLEOTIDE SEQUENCE [LARGE SCALE GENOMIC DNA]</scope>
    <source>
        <strain evidence="8 9">NRRL Y-17804</strain>
    </source>
</reference>
<comment type="subcellular location">
    <subcellularLocation>
        <location evidence="1">Membrane</location>
        <topology evidence="1">Multi-pass membrane protein</topology>
    </subcellularLocation>
</comment>